<dbReference type="Gene3D" id="3.30.70.20">
    <property type="match status" value="1"/>
</dbReference>
<dbReference type="EMBL" id="CP021056">
    <property type="protein sequence ID" value="QXE25742.1"/>
    <property type="molecule type" value="Genomic_DNA"/>
</dbReference>
<reference evidence="1" key="1">
    <citation type="submission" date="2017-04" db="EMBL/GenBank/DDBJ databases">
        <title>Genome deletions in a multicellular cyanobacterial endosymbiont for morphological adaptation in marine diatoms.</title>
        <authorList>
            <person name="Wang Y."/>
            <person name="Gao H."/>
            <person name="Li R."/>
            <person name="Xu X."/>
        </authorList>
    </citation>
    <scope>NUCLEOTIDE SEQUENCE</scope>
    <source>
        <strain evidence="1">FACHB 800</strain>
    </source>
</reference>
<proteinExistence type="predicted"/>
<evidence type="ECO:0000313" key="2">
    <source>
        <dbReference type="Proteomes" id="UP000683511"/>
    </source>
</evidence>
<protein>
    <submittedName>
        <fullName evidence="1">4Fe-4S ferredoxin iron-sulfur binding domain protein</fullName>
    </submittedName>
</protein>
<sequence>MSVCPTGAVKIDDSGNHFIDSELCTHCVGSIHTVPQCKAVCPTSHGCVKEPSDYWENWFAKYNRVIAKLTKKQDYWECWYNTYSQKIAEQLKKRQQEVVA</sequence>
<gene>
    <name evidence="1" type="ORF">B6N60_04462</name>
</gene>
<dbReference type="KEGG" id="rsin:B6N60_04462"/>
<evidence type="ECO:0000313" key="1">
    <source>
        <dbReference type="EMBL" id="QXE25742.1"/>
    </source>
</evidence>
<dbReference type="Proteomes" id="UP000683511">
    <property type="component" value="Chromosome"/>
</dbReference>
<dbReference type="AlphaFoldDB" id="A0A975TCX0"/>
<keyword evidence="2" id="KW-1185">Reference proteome</keyword>
<accession>A0A975TCX0</accession>
<dbReference type="SUPFAM" id="SSF54862">
    <property type="entry name" value="4Fe-4S ferredoxins"/>
    <property type="match status" value="1"/>
</dbReference>
<name>A0A975TCX0_9NOST</name>
<organism evidence="1 2">
    <name type="scientific">Richelia sinica FACHB-800</name>
    <dbReference type="NCBI Taxonomy" id="1357546"/>
    <lineage>
        <taxon>Bacteria</taxon>
        <taxon>Bacillati</taxon>
        <taxon>Cyanobacteriota</taxon>
        <taxon>Cyanophyceae</taxon>
        <taxon>Nostocales</taxon>
        <taxon>Nostocaceae</taxon>
        <taxon>Richelia</taxon>
    </lineage>
</organism>